<accession>A0ABC8R2M9</accession>
<feature type="chain" id="PRO_5044776216" description="Secreted protein" evidence="1">
    <location>
        <begin position="28"/>
        <end position="91"/>
    </location>
</feature>
<evidence type="ECO:0008006" key="4">
    <source>
        <dbReference type="Google" id="ProtNLM"/>
    </source>
</evidence>
<reference evidence="2 3" key="1">
    <citation type="submission" date="2024-02" db="EMBL/GenBank/DDBJ databases">
        <authorList>
            <person name="Vignale AGUSTIN F."/>
            <person name="Sosa J E."/>
            <person name="Modenutti C."/>
        </authorList>
    </citation>
    <scope>NUCLEOTIDE SEQUENCE [LARGE SCALE GENOMIC DNA]</scope>
</reference>
<evidence type="ECO:0000313" key="2">
    <source>
        <dbReference type="EMBL" id="CAK9139251.1"/>
    </source>
</evidence>
<gene>
    <name evidence="2" type="ORF">ILEXP_LOCUS6640</name>
</gene>
<organism evidence="2 3">
    <name type="scientific">Ilex paraguariensis</name>
    <name type="common">yerba mate</name>
    <dbReference type="NCBI Taxonomy" id="185542"/>
    <lineage>
        <taxon>Eukaryota</taxon>
        <taxon>Viridiplantae</taxon>
        <taxon>Streptophyta</taxon>
        <taxon>Embryophyta</taxon>
        <taxon>Tracheophyta</taxon>
        <taxon>Spermatophyta</taxon>
        <taxon>Magnoliopsida</taxon>
        <taxon>eudicotyledons</taxon>
        <taxon>Gunneridae</taxon>
        <taxon>Pentapetalae</taxon>
        <taxon>asterids</taxon>
        <taxon>campanulids</taxon>
        <taxon>Aquifoliales</taxon>
        <taxon>Aquifoliaceae</taxon>
        <taxon>Ilex</taxon>
    </lineage>
</organism>
<dbReference type="EMBL" id="CAUOFW020000948">
    <property type="protein sequence ID" value="CAK9139251.1"/>
    <property type="molecule type" value="Genomic_DNA"/>
</dbReference>
<keyword evidence="3" id="KW-1185">Reference proteome</keyword>
<name>A0ABC8R2M9_9AQUA</name>
<evidence type="ECO:0000313" key="3">
    <source>
        <dbReference type="Proteomes" id="UP001642360"/>
    </source>
</evidence>
<keyword evidence="1" id="KW-0732">Signal</keyword>
<comment type="caution">
    <text evidence="2">The sequence shown here is derived from an EMBL/GenBank/DDBJ whole genome shotgun (WGS) entry which is preliminary data.</text>
</comment>
<protein>
    <recommendedName>
        <fullName evidence="4">Secreted protein</fullName>
    </recommendedName>
</protein>
<evidence type="ECO:0000256" key="1">
    <source>
        <dbReference type="SAM" id="SignalP"/>
    </source>
</evidence>
<dbReference type="AlphaFoldDB" id="A0ABC8R2M9"/>
<proteinExistence type="predicted"/>
<feature type="signal peptide" evidence="1">
    <location>
        <begin position="1"/>
        <end position="27"/>
    </location>
</feature>
<sequence>MQRCCLLVWVCWSEVITLLQIGGFGSAEGGFRFQVRGDWECGGAQRIRGGGEVLRGANGKALGQGSWCIPKPLTSDQALMNNINFTCGIAM</sequence>
<feature type="non-terminal residue" evidence="2">
    <location>
        <position position="91"/>
    </location>
</feature>
<dbReference type="Proteomes" id="UP001642360">
    <property type="component" value="Unassembled WGS sequence"/>
</dbReference>